<name>C8S3C7_9RHOB</name>
<feature type="transmembrane region" description="Helical" evidence="11">
    <location>
        <begin position="97"/>
        <end position="119"/>
    </location>
</feature>
<evidence type="ECO:0000313" key="12">
    <source>
        <dbReference type="EMBL" id="EEW24492.1"/>
    </source>
</evidence>
<keyword evidence="6" id="KW-0479">Metal-binding</keyword>
<dbReference type="OrthoDB" id="9809280at2"/>
<evidence type="ECO:0000313" key="13">
    <source>
        <dbReference type="Proteomes" id="UP000010121"/>
    </source>
</evidence>
<evidence type="ECO:0000256" key="1">
    <source>
        <dbReference type="ARBA" id="ARBA00001971"/>
    </source>
</evidence>
<evidence type="ECO:0000256" key="7">
    <source>
        <dbReference type="ARBA" id="ARBA00022989"/>
    </source>
</evidence>
<evidence type="ECO:0000256" key="10">
    <source>
        <dbReference type="SAM" id="MobiDB-lite"/>
    </source>
</evidence>
<dbReference type="Pfam" id="PF01127">
    <property type="entry name" value="Sdh_cyt"/>
    <property type="match status" value="1"/>
</dbReference>
<evidence type="ECO:0000256" key="9">
    <source>
        <dbReference type="ARBA" id="ARBA00023136"/>
    </source>
</evidence>
<dbReference type="eggNOG" id="COG2142">
    <property type="taxonomic scope" value="Bacteria"/>
</dbReference>
<feature type="region of interest" description="Disordered" evidence="10">
    <location>
        <begin position="1"/>
        <end position="21"/>
    </location>
</feature>
<comment type="subcellular location">
    <subcellularLocation>
        <location evidence="3">Membrane</location>
    </subcellularLocation>
</comment>
<evidence type="ECO:0000256" key="6">
    <source>
        <dbReference type="ARBA" id="ARBA00022723"/>
    </source>
</evidence>
<comment type="function">
    <text evidence="2">Membrane-anchoring subunit of succinate dehydrogenase (SDH).</text>
</comment>
<keyword evidence="4" id="KW-0349">Heme</keyword>
<comment type="caution">
    <text evidence="12">The sequence shown here is derived from an EMBL/GenBank/DDBJ whole genome shotgun (WGS) entry which is preliminary data.</text>
</comment>
<keyword evidence="5 11" id="KW-0812">Transmembrane</keyword>
<evidence type="ECO:0000256" key="8">
    <source>
        <dbReference type="ARBA" id="ARBA00023004"/>
    </source>
</evidence>
<dbReference type="STRING" id="371731.Rsw2DRAFT_2555"/>
<dbReference type="GO" id="GO:0046872">
    <property type="term" value="F:metal ion binding"/>
    <property type="evidence" value="ECO:0007669"/>
    <property type="project" value="UniProtKB-KW"/>
</dbReference>
<evidence type="ECO:0000256" key="5">
    <source>
        <dbReference type="ARBA" id="ARBA00022692"/>
    </source>
</evidence>
<dbReference type="InterPro" id="IPR034804">
    <property type="entry name" value="SQR/QFR_C/D"/>
</dbReference>
<keyword evidence="7 11" id="KW-1133">Transmembrane helix</keyword>
<dbReference type="SUPFAM" id="SSF81343">
    <property type="entry name" value="Fumarate reductase respiratory complex transmembrane subunits"/>
    <property type="match status" value="1"/>
</dbReference>
<organism evidence="12 13">
    <name type="scientific">Rhodobacter ferrooxidans</name>
    <dbReference type="NCBI Taxonomy" id="371731"/>
    <lineage>
        <taxon>Bacteria</taxon>
        <taxon>Pseudomonadati</taxon>
        <taxon>Pseudomonadota</taxon>
        <taxon>Alphaproteobacteria</taxon>
        <taxon>Rhodobacterales</taxon>
        <taxon>Rhodobacter group</taxon>
        <taxon>Rhodobacter</taxon>
    </lineage>
</organism>
<protein>
    <submittedName>
        <fullName evidence="12">Succinate dehydrogenase, hydrophobic membrane anchor protein</fullName>
    </submittedName>
</protein>
<dbReference type="RefSeq" id="WP_008031600.1">
    <property type="nucleotide sequence ID" value="NZ_ACYY01000018.1"/>
</dbReference>
<dbReference type="Proteomes" id="UP000010121">
    <property type="component" value="Unassembled WGS sequence"/>
</dbReference>
<dbReference type="InterPro" id="IPR000701">
    <property type="entry name" value="SuccDH_FuR_B_TM-su"/>
</dbReference>
<dbReference type="EMBL" id="ACYY01000018">
    <property type="protein sequence ID" value="EEW24492.1"/>
    <property type="molecule type" value="Genomic_DNA"/>
</dbReference>
<accession>C8S3C7</accession>
<keyword evidence="9 11" id="KW-0472">Membrane</keyword>
<dbReference type="Gene3D" id="1.20.1300.10">
    <property type="entry name" value="Fumarate reductase/succinate dehydrogenase, transmembrane subunit"/>
    <property type="match status" value="1"/>
</dbReference>
<proteinExistence type="predicted"/>
<evidence type="ECO:0000256" key="4">
    <source>
        <dbReference type="ARBA" id="ARBA00022617"/>
    </source>
</evidence>
<gene>
    <name evidence="12" type="ORF">Rsw2DRAFT_2555</name>
</gene>
<evidence type="ECO:0000256" key="2">
    <source>
        <dbReference type="ARBA" id="ARBA00004050"/>
    </source>
</evidence>
<feature type="transmembrane region" description="Helical" evidence="11">
    <location>
        <begin position="27"/>
        <end position="48"/>
    </location>
</feature>
<comment type="cofactor">
    <cofactor evidence="1">
        <name>heme</name>
        <dbReference type="ChEBI" id="CHEBI:30413"/>
    </cofactor>
</comment>
<feature type="transmembrane region" description="Helical" evidence="11">
    <location>
        <begin position="54"/>
        <end position="76"/>
    </location>
</feature>
<dbReference type="AlphaFoldDB" id="C8S3C7"/>
<dbReference type="GO" id="GO:0016020">
    <property type="term" value="C:membrane"/>
    <property type="evidence" value="ECO:0007669"/>
    <property type="project" value="UniProtKB-SubCell"/>
</dbReference>
<sequence length="123" mass="13470">MRFITDRKTANGKGSAHSGTHEHKDMALTSIGLAFLMPTFLFIFGRTLGQPHEVVVATFGRPIPAIVTGLMVFLAMRHMMHGVGSVLADYTRGTARRLLTIFVNALAYLITAAVLYALIRMAH</sequence>
<evidence type="ECO:0000256" key="3">
    <source>
        <dbReference type="ARBA" id="ARBA00004370"/>
    </source>
</evidence>
<reference evidence="12 13" key="1">
    <citation type="submission" date="2009-08" db="EMBL/GenBank/DDBJ databases">
        <title>The draft genome of Rhodobacter sp. SW2.</title>
        <authorList>
            <consortium name="US DOE Joint Genome Institute (JGI-PGF)"/>
            <person name="Lucas S."/>
            <person name="Copeland A."/>
            <person name="Lapidus A."/>
            <person name="Glavina del Rio T."/>
            <person name="Tice H."/>
            <person name="Bruce D."/>
            <person name="Goodwin L."/>
            <person name="Pitluck S."/>
            <person name="Larimer F."/>
            <person name="Land M.L."/>
            <person name="Hauser L."/>
            <person name="Emerson D."/>
        </authorList>
    </citation>
    <scope>NUCLEOTIDE SEQUENCE [LARGE SCALE GENOMIC DNA]</scope>
    <source>
        <strain evidence="12 13">SW2</strain>
    </source>
</reference>
<evidence type="ECO:0000256" key="11">
    <source>
        <dbReference type="SAM" id="Phobius"/>
    </source>
</evidence>
<keyword evidence="13" id="KW-1185">Reference proteome</keyword>
<keyword evidence="8" id="KW-0408">Iron</keyword>